<dbReference type="InterPro" id="IPR002201">
    <property type="entry name" value="Glyco_trans_9"/>
</dbReference>
<dbReference type="AlphaFoldDB" id="A0A2H5FJD3"/>
<keyword evidence="4" id="KW-1185">Reference proteome</keyword>
<gene>
    <name evidence="3" type="ORF">CAB17_05880</name>
</gene>
<dbReference type="KEGG" id="lsh:CAB17_05880"/>
<dbReference type="CDD" id="cd03789">
    <property type="entry name" value="GT9_LPS_heptosyltransferase"/>
    <property type="match status" value="1"/>
</dbReference>
<dbReference type="GO" id="GO:0005829">
    <property type="term" value="C:cytosol"/>
    <property type="evidence" value="ECO:0007669"/>
    <property type="project" value="TreeGrafter"/>
</dbReference>
<keyword evidence="1" id="KW-0328">Glycosyltransferase</keyword>
<evidence type="ECO:0000313" key="3">
    <source>
        <dbReference type="EMBL" id="AUH71643.1"/>
    </source>
</evidence>
<dbReference type="SUPFAM" id="SSF53756">
    <property type="entry name" value="UDP-Glycosyltransferase/glycogen phosphorylase"/>
    <property type="match status" value="1"/>
</dbReference>
<keyword evidence="2 3" id="KW-0808">Transferase</keyword>
<dbReference type="GO" id="GO:0009244">
    <property type="term" value="P:lipopolysaccharide core region biosynthetic process"/>
    <property type="evidence" value="ECO:0007669"/>
    <property type="project" value="TreeGrafter"/>
</dbReference>
<dbReference type="PANTHER" id="PTHR30160:SF21">
    <property type="entry name" value="LIPOPOLYSACCHARIDE CORE HEPTOSYLTRANSFERASE OPSX"/>
    <property type="match status" value="1"/>
</dbReference>
<evidence type="ECO:0000256" key="1">
    <source>
        <dbReference type="ARBA" id="ARBA00022676"/>
    </source>
</evidence>
<sequence length="350" mass="39285">MINSICIVRLSALGDVLMAVPLIRTLQASFPETKLTWIISKPAFDLVEGMDGIEFILIDKPKSIKDYWYFKKQMKGRSFDVLLAPQASLRTNLLYPLIRAKRKIGYDPHRANDAHGLFVNERIQPGFEHTLDGFLKFAQALGIQERVIRWDLPISPADYQWAEHHLPKERPILVINPAASKPERSWPVARYIEVLQTAITRWNVQVVITGGPSVFDKNLAEQIIQVIPAMNLVGKTKPKQLLALISKATVVLCPDTGPSHMATAVNTPVVALHAVTNPLISGPYLFQHLVVNHYPEAAEKILGSKCIEDVWGQHVHGDEPMQLISVAEVLEKLSLVLDNSENTKVYRQHL</sequence>
<dbReference type="PANTHER" id="PTHR30160">
    <property type="entry name" value="TETRAACYLDISACCHARIDE 4'-KINASE-RELATED"/>
    <property type="match status" value="1"/>
</dbReference>
<protein>
    <submittedName>
        <fullName evidence="3">ADP-heptose--LPS heptosyltransferase</fullName>
    </submittedName>
</protein>
<name>A0A2H5FJD3_9GAMM</name>
<reference evidence="3 4" key="1">
    <citation type="submission" date="2017-12" db="EMBL/GenBank/DDBJ databases">
        <title>Legionella sainthelensi LA01-117, whole genome sequence of a clinical isolate from New Zealand.</title>
        <authorList>
            <person name="Cree S.L."/>
            <person name="Slow S."/>
            <person name="Kennedy M.A."/>
            <person name="Murdoch D.R."/>
            <person name="Biggs P.J."/>
            <person name="Anderson T."/>
        </authorList>
    </citation>
    <scope>NUCLEOTIDE SEQUENCE [LARGE SCALE GENOMIC DNA]</scope>
    <source>
        <strain evidence="3 4">LA01-117</strain>
    </source>
</reference>
<dbReference type="Gene3D" id="3.40.50.2000">
    <property type="entry name" value="Glycogen Phosphorylase B"/>
    <property type="match status" value="2"/>
</dbReference>
<dbReference type="Pfam" id="PF01075">
    <property type="entry name" value="Glyco_transf_9"/>
    <property type="match status" value="1"/>
</dbReference>
<dbReference type="EMBL" id="CP025491">
    <property type="protein sequence ID" value="AUH71643.1"/>
    <property type="molecule type" value="Genomic_DNA"/>
</dbReference>
<dbReference type="RefSeq" id="WP_101899354.1">
    <property type="nucleotide sequence ID" value="NZ_CP025491.2"/>
</dbReference>
<accession>A0A2H5FJD3</accession>
<dbReference type="InterPro" id="IPR051199">
    <property type="entry name" value="LPS_LOS_Heptosyltrfase"/>
</dbReference>
<organism evidence="3 4">
    <name type="scientific">Legionella sainthelensi</name>
    <dbReference type="NCBI Taxonomy" id="28087"/>
    <lineage>
        <taxon>Bacteria</taxon>
        <taxon>Pseudomonadati</taxon>
        <taxon>Pseudomonadota</taxon>
        <taxon>Gammaproteobacteria</taxon>
        <taxon>Legionellales</taxon>
        <taxon>Legionellaceae</taxon>
        <taxon>Legionella</taxon>
    </lineage>
</organism>
<dbReference type="GO" id="GO:0008713">
    <property type="term" value="F:ADP-heptose-lipopolysaccharide heptosyltransferase activity"/>
    <property type="evidence" value="ECO:0007669"/>
    <property type="project" value="TreeGrafter"/>
</dbReference>
<evidence type="ECO:0000256" key="2">
    <source>
        <dbReference type="ARBA" id="ARBA00022679"/>
    </source>
</evidence>
<proteinExistence type="predicted"/>
<evidence type="ECO:0000313" key="4">
    <source>
        <dbReference type="Proteomes" id="UP000234343"/>
    </source>
</evidence>
<dbReference type="Proteomes" id="UP000234343">
    <property type="component" value="Chromosome"/>
</dbReference>